<evidence type="ECO:0000313" key="8">
    <source>
        <dbReference type="Proteomes" id="UP000827721"/>
    </source>
</evidence>
<dbReference type="PANTHER" id="PTHR11266:SF88">
    <property type="entry name" value="PROTEIN SYM1-LIKE"/>
    <property type="match status" value="1"/>
</dbReference>
<evidence type="ECO:0008006" key="9">
    <source>
        <dbReference type="Google" id="ProtNLM"/>
    </source>
</evidence>
<sequence>MITSESSGSIDSIRTLRMAAYGMLILGPTQHLWFNSMSKVLPQRDTLTTLKKLFMGQAIFGPFITSIFFSYNAALQGESGAEIVARLKRDLLPTLVNGLLYWPICDFVTYKFIPVQLQVWRIPFSRVPTNSTSEQFMFICLDNLSDIHGKLKESEHRLVVG</sequence>
<evidence type="ECO:0000256" key="3">
    <source>
        <dbReference type="ARBA" id="ARBA00022692"/>
    </source>
</evidence>
<comment type="caution">
    <text evidence="7">The sequence shown here is derived from an EMBL/GenBank/DDBJ whole genome shotgun (WGS) entry which is preliminary data.</text>
</comment>
<dbReference type="Proteomes" id="UP000827721">
    <property type="component" value="Unassembled WGS sequence"/>
</dbReference>
<evidence type="ECO:0000313" key="7">
    <source>
        <dbReference type="EMBL" id="KAH7567512.1"/>
    </source>
</evidence>
<keyword evidence="3" id="KW-0812">Transmembrane</keyword>
<comment type="subcellular location">
    <subcellularLocation>
        <location evidence="1">Membrane</location>
        <topology evidence="1">Multi-pass membrane protein</topology>
    </subcellularLocation>
</comment>
<evidence type="ECO:0000256" key="4">
    <source>
        <dbReference type="ARBA" id="ARBA00022989"/>
    </source>
</evidence>
<evidence type="ECO:0000256" key="1">
    <source>
        <dbReference type="ARBA" id="ARBA00004141"/>
    </source>
</evidence>
<comment type="similarity">
    <text evidence="2 6">Belongs to the peroxisomal membrane protein PXMP2/4 family.</text>
</comment>
<keyword evidence="8" id="KW-1185">Reference proteome</keyword>
<organism evidence="7 8">
    <name type="scientific">Xanthoceras sorbifolium</name>
    <dbReference type="NCBI Taxonomy" id="99658"/>
    <lineage>
        <taxon>Eukaryota</taxon>
        <taxon>Viridiplantae</taxon>
        <taxon>Streptophyta</taxon>
        <taxon>Embryophyta</taxon>
        <taxon>Tracheophyta</taxon>
        <taxon>Spermatophyta</taxon>
        <taxon>Magnoliopsida</taxon>
        <taxon>eudicotyledons</taxon>
        <taxon>Gunneridae</taxon>
        <taxon>Pentapetalae</taxon>
        <taxon>rosids</taxon>
        <taxon>malvids</taxon>
        <taxon>Sapindales</taxon>
        <taxon>Sapindaceae</taxon>
        <taxon>Xanthoceroideae</taxon>
        <taxon>Xanthoceras</taxon>
    </lineage>
</organism>
<name>A0ABQ8HT44_9ROSI</name>
<dbReference type="EMBL" id="JAFEMO010000007">
    <property type="protein sequence ID" value="KAH7567512.1"/>
    <property type="molecule type" value="Genomic_DNA"/>
</dbReference>
<reference evidence="7 8" key="1">
    <citation type="submission" date="2021-02" db="EMBL/GenBank/DDBJ databases">
        <title>Plant Genome Project.</title>
        <authorList>
            <person name="Zhang R.-G."/>
        </authorList>
    </citation>
    <scope>NUCLEOTIDE SEQUENCE [LARGE SCALE GENOMIC DNA]</scope>
    <source>
        <tissue evidence="7">Leaves</tissue>
    </source>
</reference>
<proteinExistence type="inferred from homology"/>
<evidence type="ECO:0000256" key="2">
    <source>
        <dbReference type="ARBA" id="ARBA00006824"/>
    </source>
</evidence>
<keyword evidence="4" id="KW-1133">Transmembrane helix</keyword>
<dbReference type="Pfam" id="PF04117">
    <property type="entry name" value="Mpv17_PMP22"/>
    <property type="match status" value="1"/>
</dbReference>
<gene>
    <name evidence="7" type="ORF">JRO89_XS07G0084400</name>
</gene>
<evidence type="ECO:0000256" key="5">
    <source>
        <dbReference type="ARBA" id="ARBA00023136"/>
    </source>
</evidence>
<protein>
    <recommendedName>
        <fullName evidence="9">PXMP2/4 family protein 4</fullName>
    </recommendedName>
</protein>
<accession>A0ABQ8HT44</accession>
<dbReference type="PANTHER" id="PTHR11266">
    <property type="entry name" value="PEROXISOMAL MEMBRANE PROTEIN 2, PXMP2 MPV17"/>
    <property type="match status" value="1"/>
</dbReference>
<evidence type="ECO:0000256" key="6">
    <source>
        <dbReference type="RuleBase" id="RU363053"/>
    </source>
</evidence>
<dbReference type="InterPro" id="IPR007248">
    <property type="entry name" value="Mpv17_PMP22"/>
</dbReference>
<keyword evidence="5" id="KW-0472">Membrane</keyword>